<sequence length="156" mass="17679">MCHYCGCRDIPLIRDYIAEHERATNLGGDAVRALDRGELTEATALLRAMAAELRSHWQGEENGLFAVMRRDDLFAEHIGPLVNEHRELETLLDACDLTKPSDQARMRTAVFELHEHIAKEEDGLFPASLVTLSGDEWDASMQAWHEAHPQSRMIDE</sequence>
<dbReference type="InterPro" id="IPR012312">
    <property type="entry name" value="Hemerythrin-like"/>
</dbReference>
<organism evidence="2">
    <name type="scientific">Pedococcus sp. KACC 23699</name>
    <dbReference type="NCBI Taxonomy" id="3149228"/>
    <lineage>
        <taxon>Bacteria</taxon>
        <taxon>Bacillati</taxon>
        <taxon>Actinomycetota</taxon>
        <taxon>Actinomycetes</taxon>
        <taxon>Micrococcales</taxon>
        <taxon>Intrasporangiaceae</taxon>
        <taxon>Pedococcus</taxon>
    </lineage>
</organism>
<reference evidence="2" key="1">
    <citation type="submission" date="2024-05" db="EMBL/GenBank/DDBJ databases">
        <authorList>
            <person name="Kim S."/>
            <person name="Heo J."/>
            <person name="Choi H."/>
            <person name="Choi Y."/>
            <person name="Kwon S.-W."/>
            <person name="Kim Y."/>
        </authorList>
    </citation>
    <scope>NUCLEOTIDE SEQUENCE</scope>
    <source>
        <strain evidence="2">KACC 23699</strain>
    </source>
</reference>
<name>A0AAU7JSC5_9MICO</name>
<dbReference type="Gene3D" id="1.20.120.520">
    <property type="entry name" value="nmb1532 protein domain like"/>
    <property type="match status" value="1"/>
</dbReference>
<protein>
    <submittedName>
        <fullName evidence="2">Hemerythrin domain-containing protein</fullName>
    </submittedName>
</protein>
<dbReference type="RefSeq" id="WP_406830566.1">
    <property type="nucleotide sequence ID" value="NZ_CP157483.1"/>
</dbReference>
<evidence type="ECO:0000313" key="2">
    <source>
        <dbReference type="EMBL" id="XBO43137.1"/>
    </source>
</evidence>
<dbReference type="EMBL" id="CP157483">
    <property type="protein sequence ID" value="XBO43137.1"/>
    <property type="molecule type" value="Genomic_DNA"/>
</dbReference>
<evidence type="ECO:0000259" key="1">
    <source>
        <dbReference type="Pfam" id="PF01814"/>
    </source>
</evidence>
<dbReference type="AlphaFoldDB" id="A0AAU7JSC5"/>
<gene>
    <name evidence="2" type="ORF">ABEG17_16455</name>
</gene>
<dbReference type="Pfam" id="PF01814">
    <property type="entry name" value="Hemerythrin"/>
    <property type="match status" value="1"/>
</dbReference>
<accession>A0AAU7JSC5</accession>
<proteinExistence type="predicted"/>
<feature type="domain" description="Hemerythrin-like" evidence="1">
    <location>
        <begin position="16"/>
        <end position="127"/>
    </location>
</feature>